<evidence type="ECO:0000313" key="2">
    <source>
        <dbReference type="EMBL" id="KZT71692.1"/>
    </source>
</evidence>
<organism evidence="2 3">
    <name type="scientific">Daedalea quercina L-15889</name>
    <dbReference type="NCBI Taxonomy" id="1314783"/>
    <lineage>
        <taxon>Eukaryota</taxon>
        <taxon>Fungi</taxon>
        <taxon>Dikarya</taxon>
        <taxon>Basidiomycota</taxon>
        <taxon>Agaricomycotina</taxon>
        <taxon>Agaricomycetes</taxon>
        <taxon>Polyporales</taxon>
        <taxon>Fomitopsis</taxon>
    </lineage>
</organism>
<protein>
    <submittedName>
        <fullName evidence="2">Uncharacterized protein</fullName>
    </submittedName>
</protein>
<sequence length="142" mass="15075">MMNPNAPCFVPHTYDHLRESVTPKARPLPGALPELQAPNETPALRKSPQVMLQSRIPRRNPDALKAQQRLLQSLLPAESSRPDSGCATPLPRAPSGLSLVPPPGLQSTISIVMPTPCPAVVHCIPVVGSASASVSANPYTDH</sequence>
<feature type="region of interest" description="Disordered" evidence="1">
    <location>
        <begin position="75"/>
        <end position="105"/>
    </location>
</feature>
<dbReference type="Proteomes" id="UP000076727">
    <property type="component" value="Unassembled WGS sequence"/>
</dbReference>
<evidence type="ECO:0000313" key="3">
    <source>
        <dbReference type="Proteomes" id="UP000076727"/>
    </source>
</evidence>
<evidence type="ECO:0000256" key="1">
    <source>
        <dbReference type="SAM" id="MobiDB-lite"/>
    </source>
</evidence>
<dbReference type="AlphaFoldDB" id="A0A165S9C1"/>
<gene>
    <name evidence="2" type="ORF">DAEQUDRAFT_93303</name>
</gene>
<proteinExistence type="predicted"/>
<dbReference type="EMBL" id="KV429044">
    <property type="protein sequence ID" value="KZT71692.1"/>
    <property type="molecule type" value="Genomic_DNA"/>
</dbReference>
<name>A0A165S9C1_9APHY</name>
<dbReference type="OrthoDB" id="10549235at2759"/>
<accession>A0A165S9C1</accession>
<reference evidence="2 3" key="1">
    <citation type="journal article" date="2016" name="Mol. Biol. Evol.">
        <title>Comparative Genomics of Early-Diverging Mushroom-Forming Fungi Provides Insights into the Origins of Lignocellulose Decay Capabilities.</title>
        <authorList>
            <person name="Nagy L.G."/>
            <person name="Riley R."/>
            <person name="Tritt A."/>
            <person name="Adam C."/>
            <person name="Daum C."/>
            <person name="Floudas D."/>
            <person name="Sun H."/>
            <person name="Yadav J.S."/>
            <person name="Pangilinan J."/>
            <person name="Larsson K.H."/>
            <person name="Matsuura K."/>
            <person name="Barry K."/>
            <person name="Labutti K."/>
            <person name="Kuo R."/>
            <person name="Ohm R.A."/>
            <person name="Bhattacharya S.S."/>
            <person name="Shirouzu T."/>
            <person name="Yoshinaga Y."/>
            <person name="Martin F.M."/>
            <person name="Grigoriev I.V."/>
            <person name="Hibbett D.S."/>
        </authorList>
    </citation>
    <scope>NUCLEOTIDE SEQUENCE [LARGE SCALE GENOMIC DNA]</scope>
    <source>
        <strain evidence="2 3">L-15889</strain>
    </source>
</reference>
<keyword evidence="3" id="KW-1185">Reference proteome</keyword>
<feature type="region of interest" description="Disordered" evidence="1">
    <location>
        <begin position="23"/>
        <end position="49"/>
    </location>
</feature>